<feature type="domain" description="Gram-positive cocci surface proteins LPxTG" evidence="6">
    <location>
        <begin position="900"/>
        <end position="931"/>
    </location>
</feature>
<dbReference type="Proteomes" id="UP000269331">
    <property type="component" value="Chromosome"/>
</dbReference>
<dbReference type="InterPro" id="IPR009459">
    <property type="entry name" value="MucBP_dom"/>
</dbReference>
<evidence type="ECO:0000313" key="8">
    <source>
        <dbReference type="Proteomes" id="UP000269331"/>
    </source>
</evidence>
<sequence length="931" mass="100361">MEILGKMFRNNLKDMLKKQEYFSLRKFKGGLASVTVGAALFLAGAAVETIVSPQAVVVYAEEATYSTNTTWTLDNKISSENTYVDPEFSTPYATAETSVQLENGKTIDVVAKITPVGEFPEGIAYLVEGDDQSSYGALPEMFVGNPAPETIPALGIYVQPAPYNDTKQWDFSGARDEAIVTFTFSEPVTNPIIDLSGIGGSADSYSDTEKTGRGSFNSTILTLLTQDVVLEAASSGANLTVTDKVIEATAKNTYHRSVVPADASGTGSERYPDMVPAGTGSVRAVGTVSELSFKLSHSATPYSVFPGVGSDYTVNGRVNGFNKAWSDRFVVKGESSTVSNADLFRLSVRLNNTKTGSVVINYLDTDGNILQPQYTDTTNAPVGTEYDTTENQEKPAEIVKDGKTYVLAPEGFYNVGEVTLDNNLRSSNLEAFKLAIDAVSGQVLPGQRAVTYVYKLKEPVAETGDVEVNYFAVDDNGKVTPLTGVVEGLTNKDEVGTTEVDTKAGKDGSEYDTQDLRPTSITDKDGVKWVLSEDRTDGDGETGIVKAGEIKKVNYYYVKESVKTGSVIARYVIQGTETEIATDKIIKSAETPVDESYTDTPPVSIEFGDKNYTLVGTRNNPGDAPNGGKVIEGQQTITYEYKEVVTTPTPEVKTGTVLVRHITDQGEILAELADVVRDEEVGTSYVTSSETFEGYTFVKVDEAGSPATGTVEEGIQTVTYIYKKVESPIPTPEVKTGTVLVRHITDQGEILAELADVVRDEEVGTSYVTSSETFEGYTFVKVDEAGASATGTVEEGIQTVTYIYKKVESPIPTPEVKKGSVQVRYITEKGEVLEDTTVVKTDEPVGTEYTTEQKVFSGYTFIKVDEAGAPAIGTVEEGTKTVTYIYKESETKPTPVTTILPETGESVSVLSLIGLVLLGSTAFTSRRRQKK</sequence>
<keyword evidence="5" id="KW-0572">Peptidoglycan-anchor</keyword>
<dbReference type="InterPro" id="IPR019931">
    <property type="entry name" value="LPXTG_anchor"/>
</dbReference>
<dbReference type="Pfam" id="PF06458">
    <property type="entry name" value="MucBP"/>
    <property type="match status" value="5"/>
</dbReference>
<keyword evidence="1" id="KW-0134">Cell wall</keyword>
<evidence type="ECO:0000259" key="6">
    <source>
        <dbReference type="PROSITE" id="PS50847"/>
    </source>
</evidence>
<dbReference type="InterPro" id="IPR005877">
    <property type="entry name" value="YSIRK_signal_dom"/>
</dbReference>
<dbReference type="NCBIfam" id="TIGR01168">
    <property type="entry name" value="YSIRK_signal"/>
    <property type="match status" value="1"/>
</dbReference>
<name>A0A2Z5TUT3_9STRE</name>
<dbReference type="AlphaFoldDB" id="A0A2Z5TUT3"/>
<evidence type="ECO:0000256" key="4">
    <source>
        <dbReference type="ARBA" id="ARBA00022737"/>
    </source>
</evidence>
<evidence type="ECO:0000256" key="1">
    <source>
        <dbReference type="ARBA" id="ARBA00022512"/>
    </source>
</evidence>
<accession>A0A2Z5TUT3</accession>
<evidence type="ECO:0000256" key="3">
    <source>
        <dbReference type="ARBA" id="ARBA00022729"/>
    </source>
</evidence>
<keyword evidence="4" id="KW-0677">Repeat</keyword>
<gene>
    <name evidence="7" type="ORF">SR187_2915</name>
</gene>
<dbReference type="PROSITE" id="PS50847">
    <property type="entry name" value="GRAM_POS_ANCHORING"/>
    <property type="match status" value="1"/>
</dbReference>
<dbReference type="NCBIfam" id="TIGR01167">
    <property type="entry name" value="LPXTG_anchor"/>
    <property type="match status" value="1"/>
</dbReference>
<proteinExistence type="predicted"/>
<dbReference type="Pfam" id="PF04650">
    <property type="entry name" value="YSIRK_signal"/>
    <property type="match status" value="1"/>
</dbReference>
<reference evidence="7 8" key="1">
    <citation type="journal article" date="2018" name="Genome Biol. Evol.">
        <title>Complete Genome Sequence of Streptococcus ruminantium sp. nov. GUT-187T (=DSM 104980T =JCM 31869T), the Type Strain of S. ruminantium, and Comparison with Genome Sequences of Streptococcus suis Strains.</title>
        <authorList>
            <person name="Tohya M."/>
            <person name="Sekizaki T."/>
            <person name="Miyoshi-Akiyama T."/>
        </authorList>
    </citation>
    <scope>NUCLEOTIDE SEQUENCE [LARGE SCALE GENOMIC DNA]</scope>
    <source>
        <strain evidence="7 8">GUT187T</strain>
    </source>
</reference>
<organism evidence="7 8">
    <name type="scientific">Streptococcus ruminantium</name>
    <dbReference type="NCBI Taxonomy" id="1917441"/>
    <lineage>
        <taxon>Bacteria</taxon>
        <taxon>Bacillati</taxon>
        <taxon>Bacillota</taxon>
        <taxon>Bacilli</taxon>
        <taxon>Lactobacillales</taxon>
        <taxon>Streptococcaceae</taxon>
        <taxon>Streptococcus</taxon>
    </lineage>
</organism>
<evidence type="ECO:0000256" key="2">
    <source>
        <dbReference type="ARBA" id="ARBA00022525"/>
    </source>
</evidence>
<dbReference type="Gene3D" id="3.10.20.320">
    <property type="entry name" value="Putative peptidoglycan bound protein (lpxtg motif)"/>
    <property type="match status" value="5"/>
</dbReference>
<keyword evidence="3" id="KW-0732">Signal</keyword>
<evidence type="ECO:0000256" key="5">
    <source>
        <dbReference type="ARBA" id="ARBA00023088"/>
    </source>
</evidence>
<dbReference type="KEGG" id="srq:SR187_2915"/>
<evidence type="ECO:0000313" key="7">
    <source>
        <dbReference type="EMBL" id="BBA92192.1"/>
    </source>
</evidence>
<keyword evidence="2" id="KW-0964">Secreted</keyword>
<protein>
    <recommendedName>
        <fullName evidence="6">Gram-positive cocci surface proteins LPxTG domain-containing protein</fullName>
    </recommendedName>
</protein>
<dbReference type="EMBL" id="AP018400">
    <property type="protein sequence ID" value="BBA92192.1"/>
    <property type="molecule type" value="Genomic_DNA"/>
</dbReference>